<accession>A0ABV9JSU9</accession>
<feature type="transmembrane region" description="Helical" evidence="1">
    <location>
        <begin position="44"/>
        <end position="63"/>
    </location>
</feature>
<dbReference type="EMBL" id="JBHSFT010000001">
    <property type="protein sequence ID" value="MFC4660862.1"/>
    <property type="molecule type" value="Genomic_DNA"/>
</dbReference>
<reference evidence="3" key="1">
    <citation type="journal article" date="2019" name="Int. J. Syst. Evol. Microbiol.">
        <title>The Global Catalogue of Microorganisms (GCM) 10K type strain sequencing project: providing services to taxonomists for standard genome sequencing and annotation.</title>
        <authorList>
            <consortium name="The Broad Institute Genomics Platform"/>
            <consortium name="The Broad Institute Genome Sequencing Center for Infectious Disease"/>
            <person name="Wu L."/>
            <person name="Ma J."/>
        </authorList>
    </citation>
    <scope>NUCLEOTIDE SEQUENCE [LARGE SCALE GENOMIC DNA]</scope>
    <source>
        <strain evidence="3">CCUG 37257</strain>
    </source>
</reference>
<protein>
    <submittedName>
        <fullName evidence="2">TIGR04104 family putative zinc finger protein</fullName>
    </submittedName>
</protein>
<feature type="transmembrane region" description="Helical" evidence="1">
    <location>
        <begin position="69"/>
        <end position="86"/>
    </location>
</feature>
<evidence type="ECO:0000313" key="2">
    <source>
        <dbReference type="EMBL" id="MFC4660862.1"/>
    </source>
</evidence>
<keyword evidence="1" id="KW-1133">Transmembrane helix</keyword>
<gene>
    <name evidence="2" type="ORF">ACFO3P_01265</name>
</gene>
<evidence type="ECO:0000313" key="3">
    <source>
        <dbReference type="Proteomes" id="UP001595988"/>
    </source>
</evidence>
<dbReference type="RefSeq" id="WP_193063781.1">
    <property type="nucleotide sequence ID" value="NZ_JBHSFT010000001.1"/>
</dbReference>
<name>A0ABV9JSU9_9BACI</name>
<keyword evidence="3" id="KW-1185">Reference proteome</keyword>
<sequence>MHTPDCSYCGKRWSYGQTFKQVFKIKMICPHCGKENYYNASKKGGWLPLLAIPILLGLAFLLRLSSVEIILMGCLLMILHVLSIPYRTRLQKAGKK</sequence>
<comment type="caution">
    <text evidence="2">The sequence shown here is derived from an EMBL/GenBank/DDBJ whole genome shotgun (WGS) entry which is preliminary data.</text>
</comment>
<keyword evidence="1" id="KW-0812">Transmembrane</keyword>
<proteinExistence type="predicted"/>
<dbReference type="InterPro" id="IPR026369">
    <property type="entry name" value="CxxC_20_CxxC"/>
</dbReference>
<evidence type="ECO:0000256" key="1">
    <source>
        <dbReference type="SAM" id="Phobius"/>
    </source>
</evidence>
<organism evidence="2 3">
    <name type="scientific">Oceanobacillus aidingensis</name>
    <dbReference type="NCBI Taxonomy" id="645964"/>
    <lineage>
        <taxon>Bacteria</taxon>
        <taxon>Bacillati</taxon>
        <taxon>Bacillota</taxon>
        <taxon>Bacilli</taxon>
        <taxon>Bacillales</taxon>
        <taxon>Bacillaceae</taxon>
        <taxon>Oceanobacillus</taxon>
    </lineage>
</organism>
<keyword evidence="1" id="KW-0472">Membrane</keyword>
<dbReference type="Proteomes" id="UP001595988">
    <property type="component" value="Unassembled WGS sequence"/>
</dbReference>
<dbReference type="NCBIfam" id="TIGR04104">
    <property type="entry name" value="cxxc_20_cxxc"/>
    <property type="match status" value="1"/>
</dbReference>